<evidence type="ECO:0000256" key="6">
    <source>
        <dbReference type="ARBA" id="ARBA00022917"/>
    </source>
</evidence>
<organism evidence="11 12">
    <name type="scientific">Chlorella sorokiniana</name>
    <name type="common">Freshwater green alga</name>
    <dbReference type="NCBI Taxonomy" id="3076"/>
    <lineage>
        <taxon>Eukaryota</taxon>
        <taxon>Viridiplantae</taxon>
        <taxon>Chlorophyta</taxon>
        <taxon>core chlorophytes</taxon>
        <taxon>Trebouxiophyceae</taxon>
        <taxon>Chlorellales</taxon>
        <taxon>Chlorellaceae</taxon>
        <taxon>Chlorella clade</taxon>
        <taxon>Chlorella</taxon>
    </lineage>
</organism>
<dbReference type="Proteomes" id="UP000239899">
    <property type="component" value="Unassembled WGS sequence"/>
</dbReference>
<comment type="subcellular location">
    <subcellularLocation>
        <location evidence="1">Cytoplasm</location>
    </subcellularLocation>
</comment>
<dbReference type="InterPro" id="IPR005225">
    <property type="entry name" value="Small_GTP-bd"/>
</dbReference>
<evidence type="ECO:0000256" key="8">
    <source>
        <dbReference type="ARBA" id="ARBA00049117"/>
    </source>
</evidence>
<dbReference type="PRINTS" id="PR00315">
    <property type="entry name" value="ELONGATNFCT"/>
</dbReference>
<dbReference type="InterPro" id="IPR035647">
    <property type="entry name" value="EFG_III/V"/>
</dbReference>
<dbReference type="Pfam" id="PF03144">
    <property type="entry name" value="GTP_EFTU_D2"/>
    <property type="match status" value="1"/>
</dbReference>
<accession>A0A2P6TL28</accession>
<dbReference type="FunFam" id="3.30.70.240:FF:000003">
    <property type="entry name" value="Translation elongation factor 2"/>
    <property type="match status" value="1"/>
</dbReference>
<keyword evidence="2" id="KW-0963">Cytoplasm</keyword>
<dbReference type="Pfam" id="PF00009">
    <property type="entry name" value="GTP_EFTU"/>
    <property type="match status" value="1"/>
</dbReference>
<dbReference type="PANTHER" id="PTHR42908">
    <property type="entry name" value="TRANSLATION ELONGATION FACTOR-RELATED"/>
    <property type="match status" value="1"/>
</dbReference>
<evidence type="ECO:0000313" key="12">
    <source>
        <dbReference type="Proteomes" id="UP000239899"/>
    </source>
</evidence>
<dbReference type="SUPFAM" id="SSF54211">
    <property type="entry name" value="Ribosomal protein S5 domain 2-like"/>
    <property type="match status" value="1"/>
</dbReference>
<dbReference type="PROSITE" id="PS00301">
    <property type="entry name" value="G_TR_1"/>
    <property type="match status" value="1"/>
</dbReference>
<keyword evidence="4 11" id="KW-0251">Elongation factor</keyword>
<dbReference type="InterPro" id="IPR041095">
    <property type="entry name" value="EFG_II"/>
</dbReference>
<dbReference type="InterPro" id="IPR005517">
    <property type="entry name" value="Transl_elong_EFG/EF2_IV"/>
</dbReference>
<dbReference type="CDD" id="cd16268">
    <property type="entry name" value="EF2_II"/>
    <property type="match status" value="1"/>
</dbReference>
<dbReference type="InterPro" id="IPR027417">
    <property type="entry name" value="P-loop_NTPase"/>
</dbReference>
<keyword evidence="7" id="KW-0342">GTP-binding</keyword>
<dbReference type="Gene3D" id="3.90.1430.10">
    <property type="entry name" value="Yeast translation eEF2 (G' domain)"/>
    <property type="match status" value="1"/>
</dbReference>
<dbReference type="SMART" id="SM00327">
    <property type="entry name" value="VWA"/>
    <property type="match status" value="1"/>
</dbReference>
<evidence type="ECO:0000256" key="2">
    <source>
        <dbReference type="ARBA" id="ARBA00022490"/>
    </source>
</evidence>
<dbReference type="Gene3D" id="3.30.70.870">
    <property type="entry name" value="Elongation Factor G (Translational Gtpase), domain 3"/>
    <property type="match status" value="1"/>
</dbReference>
<keyword evidence="12" id="KW-1185">Reference proteome</keyword>
<dbReference type="SUPFAM" id="SSF50447">
    <property type="entry name" value="Translation proteins"/>
    <property type="match status" value="1"/>
</dbReference>
<dbReference type="InterPro" id="IPR031157">
    <property type="entry name" value="G_TR_CS"/>
</dbReference>
<dbReference type="InterPro" id="IPR002035">
    <property type="entry name" value="VWF_A"/>
</dbReference>
<dbReference type="CDD" id="cd01885">
    <property type="entry name" value="EF2"/>
    <property type="match status" value="1"/>
</dbReference>
<dbReference type="Gene3D" id="3.40.50.300">
    <property type="entry name" value="P-loop containing nucleotide triphosphate hydrolases"/>
    <property type="match status" value="1"/>
</dbReference>
<dbReference type="InterPro" id="IPR036465">
    <property type="entry name" value="vWFA_dom_sf"/>
</dbReference>
<gene>
    <name evidence="11" type="ORF">C2E21_6265</name>
</gene>
<evidence type="ECO:0000256" key="4">
    <source>
        <dbReference type="ARBA" id="ARBA00022768"/>
    </source>
</evidence>
<evidence type="ECO:0000313" key="11">
    <source>
        <dbReference type="EMBL" id="PRW44991.1"/>
    </source>
</evidence>
<dbReference type="FunFam" id="3.90.1430.10:FF:000003">
    <property type="entry name" value="Elongation factor 2"/>
    <property type="match status" value="1"/>
</dbReference>
<dbReference type="FunFam" id="3.30.70.870:FF:000002">
    <property type="entry name" value="Translation elongation factor 2"/>
    <property type="match status" value="1"/>
</dbReference>
<dbReference type="InterPro" id="IPR004161">
    <property type="entry name" value="EFTu-like_2"/>
</dbReference>
<dbReference type="SMART" id="SM00889">
    <property type="entry name" value="EFG_IV"/>
    <property type="match status" value="1"/>
</dbReference>
<reference evidence="11 12" key="1">
    <citation type="journal article" date="2018" name="Plant J.">
        <title>Genome sequences of Chlorella sorokiniana UTEX 1602 and Micractinium conductrix SAG 241.80: implications to maltose excretion by a green alga.</title>
        <authorList>
            <person name="Arriola M.B."/>
            <person name="Velmurugan N."/>
            <person name="Zhang Y."/>
            <person name="Plunkett M.H."/>
            <person name="Hondzo H."/>
            <person name="Barney B.M."/>
        </authorList>
    </citation>
    <scope>NUCLEOTIDE SEQUENCE [LARGE SCALE GENOMIC DNA]</scope>
    <source>
        <strain evidence="12">UTEX 1602</strain>
    </source>
</reference>
<dbReference type="GO" id="GO:0003924">
    <property type="term" value="F:GTPase activity"/>
    <property type="evidence" value="ECO:0007669"/>
    <property type="project" value="InterPro"/>
</dbReference>
<name>A0A2P6TL28_CHLSO</name>
<dbReference type="STRING" id="3076.A0A2P6TL28"/>
<dbReference type="GO" id="GO:0003746">
    <property type="term" value="F:translation elongation factor activity"/>
    <property type="evidence" value="ECO:0007669"/>
    <property type="project" value="UniProtKB-KW"/>
</dbReference>
<dbReference type="InterPro" id="IPR000795">
    <property type="entry name" value="T_Tr_GTP-bd_dom"/>
</dbReference>
<dbReference type="CDD" id="cd16261">
    <property type="entry name" value="EF2_snRNP_III"/>
    <property type="match status" value="1"/>
</dbReference>
<dbReference type="Gene3D" id="2.40.30.10">
    <property type="entry name" value="Translation factors"/>
    <property type="match status" value="1"/>
</dbReference>
<dbReference type="EMBL" id="LHPG02000012">
    <property type="protein sequence ID" value="PRW44991.1"/>
    <property type="molecule type" value="Genomic_DNA"/>
</dbReference>
<dbReference type="CDD" id="cd01681">
    <property type="entry name" value="aeEF2_snRNP_like_IV"/>
    <property type="match status" value="1"/>
</dbReference>
<sequence length="1457" mass="159925">MVKFTIEEIRALMEFKNNIRNMSVIAHVDHGKSTLTDSLVAAAGIIAMEQAGDQRLTDTRADEQERGITIKSTGISLYYQMEEEALKGFTGERQGNDFLVNLIDSPGHVDFSSEVTAALRITDGALVVVDCIEGVCVQTETVLRQALGERIRPVMTVNKIDRCFLELMLDPEEAFLSFRRVVENANVIMATYADEALGDTQVFPEAGTVCFSAGLHGWAFTLTVFAKLYAKKFGVEEKRMMEKLWGDNFFDPATKKWTNKPTGSATCKRGFCQFIYEPIKTVIEAAMNDNKDKLFALLEKLEVLKKLKPEDKELLGKPLMKRVMQSWLPAADALLEMMIWHLPSPAHAQKYRVDVLYEGPLDDVYATAIRNCDADGPLMMYVSKMIPASDKGRFYAFGRVFAGRIATGRKVRIMGPNYVPGTKKDLYVKTVQRTVLCMGRRQEAVEDVPCGNTVALVGLDQFITKNATLCDEKSEDAHTIKAMKFSVSPVVRVAVEPKVASDLPKLVEGLKRLSKSDPMVQVSIEETGEHIIAGAGELHLEICLKDLQDDFMGGAEIRVSEPVVAFRETVTATSDHVVMSKSPNKHNRLYMQARPLEDGLAEAIDEGKVGPRDDPKVRSKILSEEFGWDKELAKKIWCFGPDTNGPNMVVDITKGVQYLNEIKDSVVAAFQWATKEGVMAEENMRGIAFEICDVVMHADAIHRGGGQIIPTARRAMYASELTAQPRLLEPTYLVEIQCPEQAMGGVYSVLNQKRGMVFEEMQRPGTPIFNLKAYLPVIESFGFTATLRAATGGQAFPQCVFDHWELMTPDPLQSGSQTNEIVLNIRKRKGLKPEPSPLNEYEAWEYKDRCAALASYGAGWSNAAAGSGGPGGAMPMPMPMPATALPALAEAAPASTASSDTIGLATGGAQDIENFRKNIEANYLPLPTDLKFEGLAKDYYFDTYGDKRQVCEELFCPIYSAGASPDPLLETADSTELYLAVGLDSGMKASDAERRRLNLVVVVDVSGSMDSPFDTYYYDGPGAQPDDEKKTKMEVAKEVLTGIVDQLDPQDSLSIVLFSDGACVPKALGPMSCVDKSALKSKIKADVLATSGTNFEAGIDAGGAQLTGCEACMNANKTEVENRIIFITDAQPNAGDTSDSGLLARIKALSADGIYTTLIGVGLDFNTELVEAITKVKGANYFSVHSPGEFRRRLVDEFDYAVTPLVFDLSLKVGVGGKDADGWHILHVYGSPNADDLSSDGTIMKVNTLFPAPKVNGSIKGGVVLLRLKRPDKADTPLELSVSYTDREGQKYSSKRTVELPAEAADGSKPYYASTGIEKAVALARYTDLMHTWLLDQWKLAEPRQDPIVIPADYCAWFPQWYCPVPVDTWGLRSVDKGCVLDSWLVPAGCVLPPPPPVWPPLLGRWERQSQPLAVNKNARQAISDFLPYFEKAMDAVNDPDMQQEVDLMNKLVATKG</sequence>
<dbReference type="Gene3D" id="3.30.70.240">
    <property type="match status" value="1"/>
</dbReference>
<dbReference type="Pfam" id="PF00092">
    <property type="entry name" value="VWA"/>
    <property type="match status" value="1"/>
</dbReference>
<dbReference type="OrthoDB" id="203at2759"/>
<dbReference type="InterPro" id="IPR014721">
    <property type="entry name" value="Ribsml_uS5_D2-typ_fold_subgr"/>
</dbReference>
<protein>
    <submittedName>
        <fullName evidence="11">Elongation factor 2</fullName>
    </submittedName>
</protein>
<feature type="domain" description="Tr-type G" evidence="10">
    <location>
        <begin position="17"/>
        <end position="346"/>
    </location>
</feature>
<dbReference type="GO" id="GO:0043022">
    <property type="term" value="F:ribosome binding"/>
    <property type="evidence" value="ECO:0007669"/>
    <property type="project" value="TreeGrafter"/>
</dbReference>
<dbReference type="Pfam" id="PF14492">
    <property type="entry name" value="EFG_III"/>
    <property type="match status" value="1"/>
</dbReference>
<dbReference type="PROSITE" id="PS51722">
    <property type="entry name" value="G_TR_2"/>
    <property type="match status" value="1"/>
</dbReference>
<dbReference type="InterPro" id="IPR009000">
    <property type="entry name" value="Transl_B-barrel_sf"/>
</dbReference>
<evidence type="ECO:0000256" key="5">
    <source>
        <dbReference type="ARBA" id="ARBA00022801"/>
    </source>
</evidence>
<keyword evidence="5" id="KW-0378">Hydrolase</keyword>
<dbReference type="SUPFAM" id="SSF53300">
    <property type="entry name" value="vWA-like"/>
    <property type="match status" value="1"/>
</dbReference>
<dbReference type="Gene3D" id="3.30.230.10">
    <property type="match status" value="1"/>
</dbReference>
<dbReference type="SUPFAM" id="SSF54980">
    <property type="entry name" value="EF-G C-terminal domain-like"/>
    <property type="match status" value="2"/>
</dbReference>
<dbReference type="SUPFAM" id="SSF52540">
    <property type="entry name" value="P-loop containing nucleoside triphosphate hydrolases"/>
    <property type="match status" value="1"/>
</dbReference>
<keyword evidence="3" id="KW-0547">Nucleotide-binding</keyword>
<dbReference type="SMART" id="SM00838">
    <property type="entry name" value="EFG_C"/>
    <property type="match status" value="1"/>
</dbReference>
<evidence type="ECO:0000259" key="9">
    <source>
        <dbReference type="PROSITE" id="PS50234"/>
    </source>
</evidence>
<evidence type="ECO:0000256" key="3">
    <source>
        <dbReference type="ARBA" id="ARBA00022741"/>
    </source>
</evidence>
<proteinExistence type="predicted"/>
<dbReference type="GO" id="GO:0005525">
    <property type="term" value="F:GTP binding"/>
    <property type="evidence" value="ECO:0007669"/>
    <property type="project" value="UniProtKB-KW"/>
</dbReference>
<dbReference type="FunFam" id="3.30.230.10:FF:000006">
    <property type="entry name" value="Translation elongation factor 2"/>
    <property type="match status" value="1"/>
</dbReference>
<dbReference type="Gene3D" id="3.40.50.410">
    <property type="entry name" value="von Willebrand factor, type A domain"/>
    <property type="match status" value="1"/>
</dbReference>
<dbReference type="CDD" id="cd04096">
    <property type="entry name" value="eEF2_snRNP_like_C"/>
    <property type="match status" value="1"/>
</dbReference>
<dbReference type="PANTHER" id="PTHR42908:SF10">
    <property type="entry name" value="EUKARYOTIC TRANSLATION ELONGATION FACTOR 2"/>
    <property type="match status" value="1"/>
</dbReference>
<dbReference type="Pfam" id="PF00679">
    <property type="entry name" value="EFG_C"/>
    <property type="match status" value="1"/>
</dbReference>
<evidence type="ECO:0000256" key="1">
    <source>
        <dbReference type="ARBA" id="ARBA00004496"/>
    </source>
</evidence>
<dbReference type="InterPro" id="IPR000640">
    <property type="entry name" value="EFG_V-like"/>
</dbReference>
<evidence type="ECO:0000256" key="7">
    <source>
        <dbReference type="ARBA" id="ARBA00023134"/>
    </source>
</evidence>
<dbReference type="GO" id="GO:1990904">
    <property type="term" value="C:ribonucleoprotein complex"/>
    <property type="evidence" value="ECO:0007669"/>
    <property type="project" value="TreeGrafter"/>
</dbReference>
<dbReference type="InterPro" id="IPR020568">
    <property type="entry name" value="Ribosomal_Su5_D2-typ_SF"/>
</dbReference>
<dbReference type="GO" id="GO:0005829">
    <property type="term" value="C:cytosol"/>
    <property type="evidence" value="ECO:0007669"/>
    <property type="project" value="TreeGrafter"/>
</dbReference>
<keyword evidence="6" id="KW-0648">Protein biosynthesis</keyword>
<dbReference type="Pfam" id="PF03764">
    <property type="entry name" value="EFG_IV"/>
    <property type="match status" value="1"/>
</dbReference>
<dbReference type="PROSITE" id="PS50234">
    <property type="entry name" value="VWFA"/>
    <property type="match status" value="1"/>
</dbReference>
<dbReference type="FunFam" id="2.40.30.10:FF:000010">
    <property type="entry name" value="Translation elongation factor 2"/>
    <property type="match status" value="1"/>
</dbReference>
<feature type="domain" description="VWFA" evidence="9">
    <location>
        <begin position="998"/>
        <end position="1198"/>
    </location>
</feature>
<dbReference type="NCBIfam" id="TIGR00231">
    <property type="entry name" value="small_GTP"/>
    <property type="match status" value="1"/>
</dbReference>
<evidence type="ECO:0000259" key="10">
    <source>
        <dbReference type="PROSITE" id="PS51722"/>
    </source>
</evidence>
<comment type="caution">
    <text evidence="11">The sequence shown here is derived from an EMBL/GenBank/DDBJ whole genome shotgun (WGS) entry which is preliminary data.</text>
</comment>
<comment type="catalytic activity">
    <reaction evidence="8">
        <text>GTP + H2O = GDP + phosphate + H(+)</text>
        <dbReference type="Rhea" id="RHEA:19669"/>
        <dbReference type="ChEBI" id="CHEBI:15377"/>
        <dbReference type="ChEBI" id="CHEBI:15378"/>
        <dbReference type="ChEBI" id="CHEBI:37565"/>
        <dbReference type="ChEBI" id="CHEBI:43474"/>
        <dbReference type="ChEBI" id="CHEBI:58189"/>
    </reaction>
    <physiologicalReaction direction="left-to-right" evidence="8">
        <dbReference type="Rhea" id="RHEA:19670"/>
    </physiologicalReaction>
</comment>
<dbReference type="FunFam" id="3.40.50.300:FF:000058">
    <property type="entry name" value="Translation elongation factor 2"/>
    <property type="match status" value="1"/>
</dbReference>